<name>A0A1J5TDR2_9ARCH</name>
<dbReference type="Proteomes" id="UP000183815">
    <property type="component" value="Unassembled WGS sequence"/>
</dbReference>
<dbReference type="InterPro" id="IPR007164">
    <property type="entry name" value="GTP-dep_dephospho-CoA_kin"/>
</dbReference>
<keyword evidence="5 6" id="KW-0342">GTP-binding</keyword>
<gene>
    <name evidence="7" type="ORF">BEU04_04230</name>
</gene>
<keyword evidence="3 6" id="KW-0418">Kinase</keyword>
<evidence type="ECO:0000256" key="5">
    <source>
        <dbReference type="ARBA" id="ARBA00023134"/>
    </source>
</evidence>
<comment type="pathway">
    <text evidence="6">Cofactor biosynthesis; coenzyme A biosynthesis.</text>
</comment>
<dbReference type="AlphaFoldDB" id="A0A1J5TDR2"/>
<organism evidence="7 8">
    <name type="scientific">Marine Group III euryarchaeote CG-Bathy1</name>
    <dbReference type="NCBI Taxonomy" id="1889001"/>
    <lineage>
        <taxon>Archaea</taxon>
        <taxon>Methanobacteriati</taxon>
        <taxon>Thermoplasmatota</taxon>
        <taxon>Thermoplasmata</taxon>
        <taxon>Candidatus Thermoprofundales</taxon>
    </lineage>
</organism>
<dbReference type="UniPathway" id="UPA00241"/>
<accession>A0A1J5TDR2</accession>
<dbReference type="GO" id="GO:0016301">
    <property type="term" value="F:kinase activity"/>
    <property type="evidence" value="ECO:0007669"/>
    <property type="project" value="UniProtKB-UniRule"/>
</dbReference>
<comment type="function">
    <text evidence="6">Catalyzes the GTP-dependent phosphorylation of the 3'-hydroxyl group of dephosphocoenzyme A to form coenzyme A (CoA).</text>
</comment>
<evidence type="ECO:0000313" key="7">
    <source>
        <dbReference type="EMBL" id="OIR19082.1"/>
    </source>
</evidence>
<dbReference type="PANTHER" id="PTHR40732">
    <property type="entry name" value="UPF0218 PROTEIN TK1697"/>
    <property type="match status" value="1"/>
</dbReference>
<dbReference type="Pfam" id="PF04019">
    <property type="entry name" value="DUF359"/>
    <property type="match status" value="1"/>
</dbReference>
<comment type="caution">
    <text evidence="6">Lacks conserved residue(s) required for the propagation of feature annotation.</text>
</comment>
<protein>
    <recommendedName>
        <fullName evidence="6">GTP-dependent dephospho-CoA kinase</fullName>
        <ecNumber evidence="6">2.7.1.237</ecNumber>
    </recommendedName>
    <alternativeName>
        <fullName evidence="6">Dephospho-coenzyme A kinase</fullName>
        <shortName evidence="6">DPCK</shortName>
    </alternativeName>
</protein>
<dbReference type="PIRSF" id="PIRSF006533">
    <property type="entry name" value="UCP006533"/>
    <property type="match status" value="1"/>
</dbReference>
<evidence type="ECO:0000256" key="2">
    <source>
        <dbReference type="ARBA" id="ARBA00022741"/>
    </source>
</evidence>
<feature type="binding site" evidence="6">
    <location>
        <position position="38"/>
    </location>
    <ligand>
        <name>GTP</name>
        <dbReference type="ChEBI" id="CHEBI:37565"/>
    </ligand>
</feature>
<evidence type="ECO:0000256" key="1">
    <source>
        <dbReference type="ARBA" id="ARBA00022679"/>
    </source>
</evidence>
<sequence>MFKLDSQLDKELKHPLGKLYSSIPSNLKSSDLIATVGDISTLNVFTNSREPDISIVDYKTKRSNALNEADLKIIKSIGSTTVNVVNLPGTISQDLWNAIEKAFNTEGTTRIIVDGEEDLATLPVVAMAPDNTKVVYGQPNEGIVIITVNSTVRKRAKNFLNRMRET</sequence>
<feature type="binding site" evidence="6">
    <location>
        <position position="59"/>
    </location>
    <ligand>
        <name>GTP</name>
        <dbReference type="ChEBI" id="CHEBI:37565"/>
    </ligand>
</feature>
<comment type="similarity">
    <text evidence="6">Belongs to the GTP-dependent DPCK family.</text>
</comment>
<keyword evidence="1 6" id="KW-0808">Transferase</keyword>
<keyword evidence="2 6" id="KW-0547">Nucleotide-binding</keyword>
<comment type="caution">
    <text evidence="7">The sequence shown here is derived from an EMBL/GenBank/DDBJ whole genome shotgun (WGS) entry which is preliminary data.</text>
</comment>
<evidence type="ECO:0000256" key="3">
    <source>
        <dbReference type="ARBA" id="ARBA00022777"/>
    </source>
</evidence>
<dbReference type="GO" id="GO:0005525">
    <property type="term" value="F:GTP binding"/>
    <property type="evidence" value="ECO:0007669"/>
    <property type="project" value="UniProtKB-UniRule"/>
</dbReference>
<keyword evidence="4 6" id="KW-0173">Coenzyme A biosynthesis</keyword>
<evidence type="ECO:0000256" key="4">
    <source>
        <dbReference type="ARBA" id="ARBA00022993"/>
    </source>
</evidence>
<feature type="binding site" evidence="6">
    <location>
        <position position="57"/>
    </location>
    <ligand>
        <name>GTP</name>
        <dbReference type="ChEBI" id="CHEBI:37565"/>
    </ligand>
</feature>
<comment type="catalytic activity">
    <reaction evidence="6">
        <text>3'-dephospho-CoA + GTP = GDP + CoA + H(+)</text>
        <dbReference type="Rhea" id="RHEA:61156"/>
        <dbReference type="ChEBI" id="CHEBI:15378"/>
        <dbReference type="ChEBI" id="CHEBI:37565"/>
        <dbReference type="ChEBI" id="CHEBI:57287"/>
        <dbReference type="ChEBI" id="CHEBI:57328"/>
        <dbReference type="ChEBI" id="CHEBI:58189"/>
        <dbReference type="EC" id="2.7.1.237"/>
    </reaction>
</comment>
<dbReference type="EC" id="2.7.1.237" evidence="6"/>
<dbReference type="HAMAP" id="MF_00590">
    <property type="entry name" value="Dephospho_CoA_kinase_GTP_dep"/>
    <property type="match status" value="1"/>
</dbReference>
<feature type="binding site" evidence="6">
    <location>
        <position position="39"/>
    </location>
    <ligand>
        <name>GTP</name>
        <dbReference type="ChEBI" id="CHEBI:37565"/>
    </ligand>
</feature>
<dbReference type="PANTHER" id="PTHR40732:SF1">
    <property type="entry name" value="GTP-DEPENDENT DEPHOSPHO-COA KINASE"/>
    <property type="match status" value="1"/>
</dbReference>
<evidence type="ECO:0000313" key="8">
    <source>
        <dbReference type="Proteomes" id="UP000183815"/>
    </source>
</evidence>
<proteinExistence type="inferred from homology"/>
<feature type="binding site" evidence="6">
    <location>
        <position position="117"/>
    </location>
    <ligand>
        <name>GTP</name>
        <dbReference type="ChEBI" id="CHEBI:37565"/>
    </ligand>
</feature>
<evidence type="ECO:0000256" key="6">
    <source>
        <dbReference type="HAMAP-Rule" id="MF_00590"/>
    </source>
</evidence>
<dbReference type="GO" id="GO:0015937">
    <property type="term" value="P:coenzyme A biosynthetic process"/>
    <property type="evidence" value="ECO:0007669"/>
    <property type="project" value="UniProtKB-UniRule"/>
</dbReference>
<reference evidence="7 8" key="1">
    <citation type="submission" date="2016-08" db="EMBL/GenBank/DDBJ databases">
        <title>New Insights into Marine Group III Euryarchaeota, from dark to light.</title>
        <authorList>
            <person name="Haro-Moreno J.M."/>
            <person name="Rodriguez-Valera F."/>
            <person name="Lopez-Garcia P."/>
            <person name="Moreira D."/>
            <person name="Martin-Cuadrado A.B."/>
        </authorList>
    </citation>
    <scope>NUCLEOTIDE SEQUENCE [LARGE SCALE GENOMIC DNA]</scope>
    <source>
        <strain evidence="7">CG-Bathy1</strain>
    </source>
</reference>
<dbReference type="EMBL" id="MIYU01000005">
    <property type="protein sequence ID" value="OIR19082.1"/>
    <property type="molecule type" value="Genomic_DNA"/>
</dbReference>